<organism evidence="3 4">
    <name type="scientific">Nostocoides jenkinsii Ben 74</name>
    <dbReference type="NCBI Taxonomy" id="1193518"/>
    <lineage>
        <taxon>Bacteria</taxon>
        <taxon>Bacillati</taxon>
        <taxon>Actinomycetota</taxon>
        <taxon>Actinomycetes</taxon>
        <taxon>Micrococcales</taxon>
        <taxon>Intrasporangiaceae</taxon>
        <taxon>Nostocoides</taxon>
    </lineage>
</organism>
<evidence type="ECO:0000313" key="3">
    <source>
        <dbReference type="EMBL" id="CCI52948.1"/>
    </source>
</evidence>
<comment type="caution">
    <text evidence="3">The sequence shown here is derived from an EMBL/GenBank/DDBJ whole genome shotgun (WGS) entry which is preliminary data.</text>
</comment>
<sequence length="836" mass="91299">MTTIRLPMMGLVVLIGTTGSGKSTFAATHFGPFETVSSDYCRGLVADDVNDQSASTAAFDLLHHIVGVRLARGRFTVVDATNLTRSARASLIALAKEHDVLPSALVLDVPTQVAIQRHQARTDRPFGVDVIRRQRAQVPRGVGALRKEGFRNVYLLDSEQEIADVEIVRTPLLNDRRDLHGPFDAIGDVHGCLSELLTLLDRLGYRIIRDDVGRAVDAEHPDGRTAIFLGDLVDRGPDSPGVLRLAMGMTRAGHAIAIPGNHEQKLIRALDGTNVSLRHGLELTLSQLARESEEFRDDAREWCRELVAHLVLDDGNLVVAHAGLKEAYHGRASGRVRAFSLYGDTTGESDEYGLPVRLPWAEDYRGRAVVLYGHTPTPTLDWVNNTLCLDTGCVFGGHLSALRYPERETVQVPAERVWYEPVKPLAPAPEASPARRDGQLDLEDVLGAHSIETSTIPRVSVRPEQAAGALEVMSRFALPPGKLAYLPPTMSPVPASTREGFLEHPDQAWSAYAAAGVREVVCQEKHMGSRAVVHVRRDGEEGAAYTRTGRAFFDEPTTAAFLDRLAAAVTAAGVFDELETDWLILDAELLPWSLKAVGLLQEQFAAVGAAARAGLAAAGGALDLAAARGLDVARLRESTARRAEDAAAFSAAYRRYVWPVSGLDGVQLAPFQILAGAGGTYEERPHAWHLALIDRIVAADPGVLRPTRRLFVDLDDEASRAAGTQWWLDLVGDGGEGMVVKPAANLSWDAKRRLVQPGMKVRGPDYLRLVYGPEYLSHLDRLRDRNLTHKRSLATREYALGLESLRRFVAGEPLWRIHEAVFAVLALESEPVDPRL</sequence>
<evidence type="ECO:0000259" key="1">
    <source>
        <dbReference type="Pfam" id="PF00149"/>
    </source>
</evidence>
<dbReference type="Pfam" id="PF13671">
    <property type="entry name" value="AAA_33"/>
    <property type="match status" value="1"/>
</dbReference>
<accession>A0A077MDT6</accession>
<gene>
    <name evidence="3" type="ORF">BN13_250036</name>
</gene>
<dbReference type="SUPFAM" id="SSF52540">
    <property type="entry name" value="P-loop containing nucleoside triphosphate hydrolases"/>
    <property type="match status" value="1"/>
</dbReference>
<dbReference type="Gene3D" id="3.40.50.300">
    <property type="entry name" value="P-loop containing nucleotide triphosphate hydrolases"/>
    <property type="match status" value="1"/>
</dbReference>
<dbReference type="OrthoDB" id="9807890at2"/>
<dbReference type="GO" id="GO:0005737">
    <property type="term" value="C:cytoplasm"/>
    <property type="evidence" value="ECO:0007669"/>
    <property type="project" value="TreeGrafter"/>
</dbReference>
<evidence type="ECO:0000259" key="2">
    <source>
        <dbReference type="Pfam" id="PF16542"/>
    </source>
</evidence>
<dbReference type="PANTHER" id="PTHR42850">
    <property type="entry name" value="METALLOPHOSPHOESTERASE"/>
    <property type="match status" value="1"/>
</dbReference>
<feature type="domain" description="Polynucleotide kinase-phosphatase ligase" evidence="2">
    <location>
        <begin position="469"/>
        <end position="831"/>
    </location>
</feature>
<dbReference type="Gene3D" id="3.60.21.10">
    <property type="match status" value="1"/>
</dbReference>
<dbReference type="Gene3D" id="3.30.470.30">
    <property type="entry name" value="DNA ligase/mRNA capping enzyme"/>
    <property type="match status" value="2"/>
</dbReference>
<name>A0A077MDT6_9MICO</name>
<dbReference type="InterPro" id="IPR050126">
    <property type="entry name" value="Ap4A_hydrolase"/>
</dbReference>
<keyword evidence="4" id="KW-1185">Reference proteome</keyword>
<feature type="domain" description="Calcineurin-like phosphoesterase" evidence="1">
    <location>
        <begin position="182"/>
        <end position="377"/>
    </location>
</feature>
<dbReference type="InterPro" id="IPR027417">
    <property type="entry name" value="P-loop_NTPase"/>
</dbReference>
<dbReference type="STRING" id="1193518.BN13_250036"/>
<keyword evidence="3" id="KW-0418">Kinase</keyword>
<dbReference type="Pfam" id="PF00149">
    <property type="entry name" value="Metallophos"/>
    <property type="match status" value="1"/>
</dbReference>
<dbReference type="InterPro" id="IPR024028">
    <property type="entry name" value="PNKP_bac"/>
</dbReference>
<evidence type="ECO:0000313" key="4">
    <source>
        <dbReference type="Proteomes" id="UP000035720"/>
    </source>
</evidence>
<dbReference type="GO" id="GO:0016301">
    <property type="term" value="F:kinase activity"/>
    <property type="evidence" value="ECO:0007669"/>
    <property type="project" value="UniProtKB-KW"/>
</dbReference>
<dbReference type="Proteomes" id="UP000035720">
    <property type="component" value="Unassembled WGS sequence"/>
</dbReference>
<dbReference type="CDD" id="cd07423">
    <property type="entry name" value="MPP_Prp_like"/>
    <property type="match status" value="1"/>
</dbReference>
<dbReference type="GO" id="GO:0016791">
    <property type="term" value="F:phosphatase activity"/>
    <property type="evidence" value="ECO:0007669"/>
    <property type="project" value="TreeGrafter"/>
</dbReference>
<protein>
    <submittedName>
        <fullName evidence="3">Predicted kinase</fullName>
    </submittedName>
</protein>
<proteinExistence type="predicted"/>
<dbReference type="NCBIfam" id="TIGR04075">
    <property type="entry name" value="bacter_Pnkp"/>
    <property type="match status" value="1"/>
</dbReference>
<dbReference type="InterPro" id="IPR029052">
    <property type="entry name" value="Metallo-depent_PP-like"/>
</dbReference>
<dbReference type="AlphaFoldDB" id="A0A077MDT6"/>
<reference evidence="3 4" key="1">
    <citation type="journal article" date="2013" name="ISME J.">
        <title>A metabolic model for members of the genus Tetrasphaera involved in enhanced biological phosphorus removal.</title>
        <authorList>
            <person name="Kristiansen R."/>
            <person name="Nguyen H.T.T."/>
            <person name="Saunders A.M."/>
            <person name="Nielsen J.L."/>
            <person name="Wimmer R."/>
            <person name="Le V.Q."/>
            <person name="McIlroy S.J."/>
            <person name="Petrovski S."/>
            <person name="Seviour R.J."/>
            <person name="Calteau A."/>
            <person name="Nielsen K.L."/>
            <person name="Nielsen P.H."/>
        </authorList>
    </citation>
    <scope>NUCLEOTIDE SEQUENCE [LARGE SCALE GENOMIC DNA]</scope>
    <source>
        <strain evidence="3 4">Ben 74</strain>
    </source>
</reference>
<dbReference type="InterPro" id="IPR041780">
    <property type="entry name" value="MPP_PrpE-like"/>
</dbReference>
<dbReference type="SUPFAM" id="SSF56091">
    <property type="entry name" value="DNA ligase/mRNA capping enzyme, catalytic domain"/>
    <property type="match status" value="1"/>
</dbReference>
<dbReference type="SUPFAM" id="SSF56300">
    <property type="entry name" value="Metallo-dependent phosphatases"/>
    <property type="match status" value="1"/>
</dbReference>
<dbReference type="RefSeq" id="WP_048545238.1">
    <property type="nucleotide sequence ID" value="NZ_HF571038.1"/>
</dbReference>
<dbReference type="Pfam" id="PF16542">
    <property type="entry name" value="PNKP_ligase"/>
    <property type="match status" value="1"/>
</dbReference>
<dbReference type="InterPro" id="IPR032380">
    <property type="entry name" value="PNKP_ligase_dom"/>
</dbReference>
<keyword evidence="3" id="KW-0808">Transferase</keyword>
<dbReference type="InterPro" id="IPR004843">
    <property type="entry name" value="Calcineurin-like_PHP"/>
</dbReference>
<dbReference type="PANTHER" id="PTHR42850:SF7">
    <property type="entry name" value="BIS(5'-NUCLEOSYL)-TETRAPHOSPHATASE PRPE [ASYMMETRICAL]"/>
    <property type="match status" value="1"/>
</dbReference>
<dbReference type="EMBL" id="CAJC01000134">
    <property type="protein sequence ID" value="CCI52948.1"/>
    <property type="molecule type" value="Genomic_DNA"/>
</dbReference>